<dbReference type="GO" id="GO:0003886">
    <property type="term" value="F:DNA (cytosine-5-)-methyltransferase activity"/>
    <property type="evidence" value="ECO:0007669"/>
    <property type="project" value="UniProtKB-EC"/>
</dbReference>
<evidence type="ECO:0000256" key="3">
    <source>
        <dbReference type="ARBA" id="ARBA00022691"/>
    </source>
</evidence>
<accession>A0AB32XCV2</accession>
<keyword evidence="3 5" id="KW-0949">S-adenosyl-L-methionine</keyword>
<keyword evidence="4" id="KW-0680">Restriction system</keyword>
<dbReference type="Gene3D" id="3.40.50.150">
    <property type="entry name" value="Vaccinia Virus protein VP39"/>
    <property type="match status" value="1"/>
</dbReference>
<comment type="catalytic activity">
    <reaction evidence="7">
        <text>a 2'-deoxycytidine in DNA + S-adenosyl-L-methionine = a 5-methyl-2'-deoxycytidine in DNA + S-adenosyl-L-homocysteine + H(+)</text>
        <dbReference type="Rhea" id="RHEA:13681"/>
        <dbReference type="Rhea" id="RHEA-COMP:11369"/>
        <dbReference type="Rhea" id="RHEA-COMP:11370"/>
        <dbReference type="ChEBI" id="CHEBI:15378"/>
        <dbReference type="ChEBI" id="CHEBI:57856"/>
        <dbReference type="ChEBI" id="CHEBI:59789"/>
        <dbReference type="ChEBI" id="CHEBI:85452"/>
        <dbReference type="ChEBI" id="CHEBI:85454"/>
        <dbReference type="EC" id="2.1.1.37"/>
    </reaction>
</comment>
<dbReference type="KEGG" id="mfm:MfeM64YM_0826"/>
<dbReference type="PRINTS" id="PR00105">
    <property type="entry name" value="C5METTRFRASE"/>
</dbReference>
<dbReference type="InterPro" id="IPR050750">
    <property type="entry name" value="C5-MTase"/>
</dbReference>
<feature type="active site" evidence="5">
    <location>
        <position position="141"/>
    </location>
</feature>
<dbReference type="REBASE" id="31803">
    <property type="entry name" value="M.Mfe64ORF826P"/>
</dbReference>
<dbReference type="PANTHER" id="PTHR46098">
    <property type="entry name" value="TRNA (CYTOSINE(38)-C(5))-METHYLTRANSFERASE"/>
    <property type="match status" value="1"/>
</dbReference>
<evidence type="ECO:0000256" key="2">
    <source>
        <dbReference type="ARBA" id="ARBA00022679"/>
    </source>
</evidence>
<evidence type="ECO:0000256" key="4">
    <source>
        <dbReference type="ARBA" id="ARBA00022747"/>
    </source>
</evidence>
<keyword evidence="2 5" id="KW-0808">Transferase</keyword>
<dbReference type="EC" id="2.1.1.37" evidence="7"/>
<dbReference type="PROSITE" id="PS00094">
    <property type="entry name" value="C5_MTASE_1"/>
    <property type="match status" value="1"/>
</dbReference>
<dbReference type="PANTHER" id="PTHR46098:SF1">
    <property type="entry name" value="TRNA (CYTOSINE(38)-C(5))-METHYLTRANSFERASE"/>
    <property type="match status" value="1"/>
</dbReference>
<reference evidence="8 9" key="1">
    <citation type="journal article" date="2011" name="J. Bacteriol.">
        <title>Genome sequence of the repetitive-sequence-rich Mycoplasma fermentans strain M64.</title>
        <authorList>
            <person name="Shu H.W."/>
            <person name="Liu T.T."/>
            <person name="Chang H.Y."/>
            <person name="Liu Y.M."/>
            <person name="Wu K.M."/>
            <person name="Shu H.Y."/>
            <person name="Tsai S.F."/>
            <person name="Hsiao K.J."/>
            <person name="Hu W.S."/>
            <person name="Ng W.V."/>
        </authorList>
    </citation>
    <scope>NUCLEOTIDE SEQUENCE [LARGE SCALE GENOMIC DNA]</scope>
    <source>
        <strain evidence="8 9">M64</strain>
    </source>
</reference>
<dbReference type="Pfam" id="PF00145">
    <property type="entry name" value="DNA_methylase"/>
    <property type="match status" value="1"/>
</dbReference>
<comment type="similarity">
    <text evidence="5 6">Belongs to the class I-like SAM-binding methyltransferase superfamily. C5-methyltransferase family.</text>
</comment>
<dbReference type="RefSeq" id="WP_013527082.1">
    <property type="nucleotide sequence ID" value="NC_014921.1"/>
</dbReference>
<proteinExistence type="inferred from homology"/>
<keyword evidence="1 5" id="KW-0489">Methyltransferase</keyword>
<dbReference type="Proteomes" id="UP000007473">
    <property type="component" value="Chromosome"/>
</dbReference>
<evidence type="ECO:0000313" key="9">
    <source>
        <dbReference type="Proteomes" id="UP000007473"/>
    </source>
</evidence>
<protein>
    <recommendedName>
        <fullName evidence="7">Cytosine-specific methyltransferase</fullName>
        <ecNumber evidence="7">2.1.1.37</ecNumber>
    </recommendedName>
</protein>
<evidence type="ECO:0000256" key="7">
    <source>
        <dbReference type="RuleBase" id="RU000417"/>
    </source>
</evidence>
<dbReference type="NCBIfam" id="TIGR00675">
    <property type="entry name" value="dcm"/>
    <property type="match status" value="1"/>
</dbReference>
<dbReference type="PROSITE" id="PS51679">
    <property type="entry name" value="SAM_MT_C5"/>
    <property type="match status" value="1"/>
</dbReference>
<evidence type="ECO:0000256" key="5">
    <source>
        <dbReference type="PROSITE-ProRule" id="PRU01016"/>
    </source>
</evidence>
<gene>
    <name evidence="8" type="ordered locus">MfeM64YM_0826</name>
</gene>
<evidence type="ECO:0000256" key="1">
    <source>
        <dbReference type="ARBA" id="ARBA00022603"/>
    </source>
</evidence>
<evidence type="ECO:0000256" key="6">
    <source>
        <dbReference type="RuleBase" id="RU000416"/>
    </source>
</evidence>
<dbReference type="EMBL" id="CP002458">
    <property type="protein sequence ID" value="ADV34821.1"/>
    <property type="molecule type" value="Genomic_DNA"/>
</dbReference>
<dbReference type="InterPro" id="IPR001525">
    <property type="entry name" value="C5_MeTfrase"/>
</dbReference>
<sequence length="416" mass="48578">MQKIRIFETFSGIGAQHKAITWLNKKQKEVNFEIVATCDWDIQATIAYAAIHHNLDETKIEKILNSNKLEDETKINEYLKSRTFSMTSKKAISSLKNKSYELKKALVAANLISNNFNDITKITKEQLDQLHFDLITYSFPCQGLSSANMGRSLGIKNNNSTSHLVWQIARVIELLENKPKYLLLENVQQLVTKYKEEYNEWKKKLNKLGYRTFTAVLNGKDHGSLQHRKRVFALSVRNDLKVPFKENDESYLDELLNFGKEREIKNKWKEFAKIFDLENKKEEESKEALIKKSQSRERMAFENKNYSTIYKNQKIDECRINTLTTKQDRHPNVGVLDYDANLKGFYNKRFVTNREAYKIMGFEDKDFEKVNEFKKKNIITKEALYRQAGNSICVPAIKSVFQLIAKIEEYNGGQND</sequence>
<dbReference type="Gene3D" id="3.90.120.10">
    <property type="entry name" value="DNA Methylase, subunit A, domain 2"/>
    <property type="match status" value="1"/>
</dbReference>
<dbReference type="InterPro" id="IPR029063">
    <property type="entry name" value="SAM-dependent_MTases_sf"/>
</dbReference>
<dbReference type="GO" id="GO:0009307">
    <property type="term" value="P:DNA restriction-modification system"/>
    <property type="evidence" value="ECO:0007669"/>
    <property type="project" value="UniProtKB-KW"/>
</dbReference>
<organism evidence="8 9">
    <name type="scientific">Mycoplasmopsis fermentans (strain M64)</name>
    <name type="common">Mycoplasma fermentans</name>
    <dbReference type="NCBI Taxonomy" id="943945"/>
    <lineage>
        <taxon>Bacteria</taxon>
        <taxon>Bacillati</taxon>
        <taxon>Mycoplasmatota</taxon>
        <taxon>Mycoplasmoidales</taxon>
        <taxon>Metamycoplasmataceae</taxon>
        <taxon>Mycoplasmopsis</taxon>
    </lineage>
</organism>
<name>A0AB32XCV2_MYCFM</name>
<dbReference type="GO" id="GO:0032259">
    <property type="term" value="P:methylation"/>
    <property type="evidence" value="ECO:0007669"/>
    <property type="project" value="UniProtKB-KW"/>
</dbReference>
<dbReference type="AlphaFoldDB" id="A0AB32XCV2"/>
<dbReference type="InterPro" id="IPR018117">
    <property type="entry name" value="C5_DNA_meth_AS"/>
</dbReference>
<dbReference type="SUPFAM" id="SSF53335">
    <property type="entry name" value="S-adenosyl-L-methionine-dependent methyltransferases"/>
    <property type="match status" value="1"/>
</dbReference>
<evidence type="ECO:0000313" key="8">
    <source>
        <dbReference type="EMBL" id="ADV34821.1"/>
    </source>
</evidence>